<proteinExistence type="predicted"/>
<reference evidence="2" key="1">
    <citation type="submission" date="2014-09" db="EMBL/GenBank/DDBJ databases">
        <authorList>
            <person name="Magalhaes I.L.F."/>
            <person name="Oliveira U."/>
            <person name="Santos F.R."/>
            <person name="Vidigal T.H.D.A."/>
            <person name="Brescovit A.D."/>
            <person name="Santos A.J."/>
        </authorList>
    </citation>
    <scope>NUCLEOTIDE SEQUENCE</scope>
    <source>
        <tissue evidence="2">Shoot tissue taken approximately 20 cm above the soil surface</tissue>
    </source>
</reference>
<reference evidence="2" key="2">
    <citation type="journal article" date="2015" name="Data Brief">
        <title>Shoot transcriptome of the giant reed, Arundo donax.</title>
        <authorList>
            <person name="Barrero R.A."/>
            <person name="Guerrero F.D."/>
            <person name="Moolhuijzen P."/>
            <person name="Goolsby J.A."/>
            <person name="Tidwell J."/>
            <person name="Bellgard S.E."/>
            <person name="Bellgard M.I."/>
        </authorList>
    </citation>
    <scope>NUCLEOTIDE SEQUENCE</scope>
    <source>
        <tissue evidence="2">Shoot tissue taken approximately 20 cm above the soil surface</tissue>
    </source>
</reference>
<name>A0A0A8Z422_ARUDO</name>
<dbReference type="AlphaFoldDB" id="A0A0A8Z422"/>
<dbReference type="EMBL" id="GBRH01265437">
    <property type="protein sequence ID" value="JAD32458.1"/>
    <property type="molecule type" value="Transcribed_RNA"/>
</dbReference>
<evidence type="ECO:0000256" key="1">
    <source>
        <dbReference type="SAM" id="MobiDB-lite"/>
    </source>
</evidence>
<feature type="region of interest" description="Disordered" evidence="1">
    <location>
        <begin position="1"/>
        <end position="24"/>
    </location>
</feature>
<evidence type="ECO:0000313" key="2">
    <source>
        <dbReference type="EMBL" id="JAD32458.1"/>
    </source>
</evidence>
<feature type="compositionally biased region" description="Low complexity" evidence="1">
    <location>
        <begin position="7"/>
        <end position="24"/>
    </location>
</feature>
<organism evidence="2">
    <name type="scientific">Arundo donax</name>
    <name type="common">Giant reed</name>
    <name type="synonym">Donax arundinaceus</name>
    <dbReference type="NCBI Taxonomy" id="35708"/>
    <lineage>
        <taxon>Eukaryota</taxon>
        <taxon>Viridiplantae</taxon>
        <taxon>Streptophyta</taxon>
        <taxon>Embryophyta</taxon>
        <taxon>Tracheophyta</taxon>
        <taxon>Spermatophyta</taxon>
        <taxon>Magnoliopsida</taxon>
        <taxon>Liliopsida</taxon>
        <taxon>Poales</taxon>
        <taxon>Poaceae</taxon>
        <taxon>PACMAD clade</taxon>
        <taxon>Arundinoideae</taxon>
        <taxon>Arundineae</taxon>
        <taxon>Arundo</taxon>
    </lineage>
</organism>
<accession>A0A0A8Z422</accession>
<protein>
    <submittedName>
        <fullName evidence="2">Uncharacterized protein</fullName>
    </submittedName>
</protein>
<sequence length="36" mass="3643">MSASSASVPLLTRTRRSSTSTAAAPPRAVFGIVAPQ</sequence>